<proteinExistence type="inferred from homology"/>
<evidence type="ECO:0000259" key="14">
    <source>
        <dbReference type="PROSITE" id="PS50893"/>
    </source>
</evidence>
<comment type="subcellular location">
    <subcellularLocation>
        <location evidence="1">Endoplasmic reticulum membrane</location>
        <topology evidence="1">Multi-pass membrane protein</topology>
    </subcellularLocation>
</comment>
<feature type="transmembrane region" description="Helical" evidence="12">
    <location>
        <begin position="767"/>
        <end position="789"/>
    </location>
</feature>
<dbReference type="InterPro" id="IPR002049">
    <property type="entry name" value="LE_dom"/>
</dbReference>
<feature type="chain" id="PRO_5040420153" description="ABC transporter domain-containing protein" evidence="13">
    <location>
        <begin position="19"/>
        <end position="1019"/>
    </location>
</feature>
<dbReference type="PANTHER" id="PTHR48041">
    <property type="entry name" value="ABC TRANSPORTER G FAMILY MEMBER 28"/>
    <property type="match status" value="1"/>
</dbReference>
<evidence type="ECO:0000256" key="11">
    <source>
        <dbReference type="ARBA" id="ARBA00023180"/>
    </source>
</evidence>
<dbReference type="GO" id="GO:0140359">
    <property type="term" value="F:ABC-type transporter activity"/>
    <property type="evidence" value="ECO:0007669"/>
    <property type="project" value="InterPro"/>
</dbReference>
<dbReference type="EMBL" id="JAEUBG010001036">
    <property type="protein sequence ID" value="KAH3687054.1"/>
    <property type="molecule type" value="Genomic_DNA"/>
</dbReference>
<feature type="transmembrane region" description="Helical" evidence="12">
    <location>
        <begin position="878"/>
        <end position="903"/>
    </location>
</feature>
<dbReference type="InterPro" id="IPR017871">
    <property type="entry name" value="ABC_transporter-like_CS"/>
</dbReference>
<keyword evidence="8" id="KW-0067">ATP-binding</keyword>
<dbReference type="Gene3D" id="3.40.50.300">
    <property type="entry name" value="P-loop containing nucleotide triphosphate hydrolases"/>
    <property type="match status" value="1"/>
</dbReference>
<protein>
    <recommendedName>
        <fullName evidence="14">ABC transporter domain-containing protein</fullName>
    </recommendedName>
</protein>
<keyword evidence="4 12" id="KW-0812">Transmembrane</keyword>
<dbReference type="Pfam" id="PF00005">
    <property type="entry name" value="ABC_tran"/>
    <property type="match status" value="1"/>
</dbReference>
<dbReference type="PROSITE" id="PS50893">
    <property type="entry name" value="ABC_TRANSPORTER_2"/>
    <property type="match status" value="1"/>
</dbReference>
<dbReference type="SMART" id="SM00382">
    <property type="entry name" value="AAA"/>
    <property type="match status" value="1"/>
</dbReference>
<dbReference type="InterPro" id="IPR050352">
    <property type="entry name" value="ABCG_transporters"/>
</dbReference>
<dbReference type="InterPro" id="IPR003593">
    <property type="entry name" value="AAA+_ATPase"/>
</dbReference>
<feature type="transmembrane region" description="Helical" evidence="12">
    <location>
        <begin position="910"/>
        <end position="929"/>
    </location>
</feature>
<dbReference type="InterPro" id="IPR000742">
    <property type="entry name" value="EGF"/>
</dbReference>
<reference evidence="15" key="2">
    <citation type="submission" date="2021-01" db="EMBL/GenBank/DDBJ databases">
        <authorList>
            <person name="Schikora-Tamarit M.A."/>
        </authorList>
    </citation>
    <scope>NUCLEOTIDE SEQUENCE</scope>
    <source>
        <strain evidence="15">CBS2887</strain>
    </source>
</reference>
<dbReference type="GO" id="GO:0016887">
    <property type="term" value="F:ATP hydrolysis activity"/>
    <property type="evidence" value="ECO:0007669"/>
    <property type="project" value="InterPro"/>
</dbReference>
<keyword evidence="5 13" id="KW-0732">Signal</keyword>
<feature type="transmembrane region" description="Helical" evidence="12">
    <location>
        <begin position="993"/>
        <end position="1016"/>
    </location>
</feature>
<feature type="signal peptide" evidence="13">
    <location>
        <begin position="1"/>
        <end position="18"/>
    </location>
</feature>
<dbReference type="Pfam" id="PF01061">
    <property type="entry name" value="ABC2_membrane"/>
    <property type="match status" value="1"/>
</dbReference>
<evidence type="ECO:0000256" key="6">
    <source>
        <dbReference type="ARBA" id="ARBA00022741"/>
    </source>
</evidence>
<dbReference type="InterPro" id="IPR003439">
    <property type="entry name" value="ABC_transporter-like_ATP-bd"/>
</dbReference>
<evidence type="ECO:0000313" key="15">
    <source>
        <dbReference type="EMBL" id="KAH3687054.1"/>
    </source>
</evidence>
<dbReference type="FunFam" id="3.40.50.300:FF:000702">
    <property type="entry name" value="ABC transporter (Adp1)"/>
    <property type="match status" value="1"/>
</dbReference>
<keyword evidence="16" id="KW-1185">Reference proteome</keyword>
<evidence type="ECO:0000256" key="2">
    <source>
        <dbReference type="ARBA" id="ARBA00005814"/>
    </source>
</evidence>
<keyword evidence="11" id="KW-0325">Glycoprotein</keyword>
<comment type="caution">
    <text evidence="15">The sequence shown here is derived from an EMBL/GenBank/DDBJ whole genome shotgun (WGS) entry which is preliminary data.</text>
</comment>
<evidence type="ECO:0000256" key="8">
    <source>
        <dbReference type="ARBA" id="ARBA00022840"/>
    </source>
</evidence>
<organism evidence="15 16">
    <name type="scientific">Wickerhamomyces pijperi</name>
    <name type="common">Yeast</name>
    <name type="synonym">Pichia pijperi</name>
    <dbReference type="NCBI Taxonomy" id="599730"/>
    <lineage>
        <taxon>Eukaryota</taxon>
        <taxon>Fungi</taxon>
        <taxon>Dikarya</taxon>
        <taxon>Ascomycota</taxon>
        <taxon>Saccharomycotina</taxon>
        <taxon>Saccharomycetes</taxon>
        <taxon>Phaffomycetales</taxon>
        <taxon>Wickerhamomycetaceae</taxon>
        <taxon>Wickerhamomyces</taxon>
    </lineage>
</organism>
<evidence type="ECO:0000256" key="1">
    <source>
        <dbReference type="ARBA" id="ARBA00004477"/>
    </source>
</evidence>
<evidence type="ECO:0000313" key="16">
    <source>
        <dbReference type="Proteomes" id="UP000774326"/>
    </source>
</evidence>
<feature type="domain" description="ABC transporter" evidence="14">
    <location>
        <begin position="370"/>
        <end position="610"/>
    </location>
</feature>
<keyword evidence="10 12" id="KW-0472">Membrane</keyword>
<dbReference type="GO" id="GO:0005524">
    <property type="term" value="F:ATP binding"/>
    <property type="evidence" value="ECO:0007669"/>
    <property type="project" value="UniProtKB-KW"/>
</dbReference>
<dbReference type="GO" id="GO:0005789">
    <property type="term" value="C:endoplasmic reticulum membrane"/>
    <property type="evidence" value="ECO:0007669"/>
    <property type="project" value="UniProtKB-SubCell"/>
</dbReference>
<dbReference type="InterPro" id="IPR013525">
    <property type="entry name" value="ABC2_TM"/>
</dbReference>
<keyword evidence="9 12" id="KW-1133">Transmembrane helix</keyword>
<feature type="transmembrane region" description="Helical" evidence="12">
    <location>
        <begin position="314"/>
        <end position="335"/>
    </location>
</feature>
<reference evidence="15" key="1">
    <citation type="journal article" date="2021" name="Open Biol.">
        <title>Shared evolutionary footprints suggest mitochondrial oxidative damage underlies multiple complex I losses in fungi.</title>
        <authorList>
            <person name="Schikora-Tamarit M.A."/>
            <person name="Marcet-Houben M."/>
            <person name="Nosek J."/>
            <person name="Gabaldon T."/>
        </authorList>
    </citation>
    <scope>NUCLEOTIDE SEQUENCE</scope>
    <source>
        <strain evidence="15">CBS2887</strain>
    </source>
</reference>
<dbReference type="CDD" id="cd03213">
    <property type="entry name" value="ABCG_EPDR"/>
    <property type="match status" value="1"/>
</dbReference>
<dbReference type="AlphaFoldDB" id="A0A9P8QCS6"/>
<dbReference type="OrthoDB" id="66620at2759"/>
<keyword evidence="7" id="KW-0256">Endoplasmic reticulum</keyword>
<evidence type="ECO:0000256" key="7">
    <source>
        <dbReference type="ARBA" id="ARBA00022824"/>
    </source>
</evidence>
<sequence>MRLSWLSLLCLLAVPSLADKESFFSNSEDIQAFPESPIKKPPTSEQCPPCFNCMLPIFQCQQFSKCNEFNGQCECIDGFGGQNCSQPLCGGLTTPLESDKRPIRKGESCDCDEGWGGINCNVCEMDSVCDQFMPEGLSGTCYKNGMIVNKMHQMCDVTNVKIVEILNGKKPQVTFGCNREEQSCNFQFWIDELESFYCDLSSCSFEFDLKTNSSHYNCKDAKCQCVPGRMLCGEKGSIDISDFLTETIQGPADFDCELDKKDCKFSEPSMDDLILSVFGDDHIKLHCESGECLHYSEIPGYDIPKRPKVSLQSLFLTIAIILSVVGILIGSVLTIRKSPLFQNSGGISLGSSENDDDDNGELLGYTPAILSFENVSYSVNGKKILDNVSGIVKPREILAIMGGSGAGKTTLLDILAQKNKNGVVTGTIRINGNVVSRAQVKNLIGFVDQEDYLLPTLTVYETVLNSALLRLPRSMAFETKERKVFEVLKELRILHIKDRVIGSDFERGISGGEKRRVSIACELVTSPSILFLDEPTSGLDSNNANNVIESLVRLSRDYHRTLVFTIHQPRSNIVSLFDKLVLLANGQLIYSGEMMLCNDFFYTNGFKCPKGYNIADYLIDITFEEKKNSLMSASQLQLAGLDEENVDYGDEDIHVPRRTSSGSEAQREWEHFAVHRDDAGFVRKTSTSAEEGEAQPGTGKSAESKNKIYTIFKQSSSYDVLFAEIEGVVTNAEQIEFKHTYQKASVFDQFVILSSRTFKNVYRNPRLLLGSYILSVFMGLFCGVLYYNIDNDISGFQNRLGLFFFFLSFFGFSTLTGLHSFSIERIIFLKERSNNYYHPIAYYASKIVCDVLPLRLLPPVLLTAIAYPLIGLNFDDNAFLKCVIILVLFNFCVAIEILIIGILVKDSSNATLIGVLTLLFSLLFSGLFINRDSLKFGFLQYLSMFHYGYEALAVNEVKTLVLREKKYGLSIEIPGATILSTFGFNVKAVVPDIISLICWTVGFLIIGYASLHYFVVEQR</sequence>
<dbReference type="PROSITE" id="PS00022">
    <property type="entry name" value="EGF_1"/>
    <property type="match status" value="1"/>
</dbReference>
<dbReference type="Proteomes" id="UP000774326">
    <property type="component" value="Unassembled WGS sequence"/>
</dbReference>
<evidence type="ECO:0000256" key="10">
    <source>
        <dbReference type="ARBA" id="ARBA00023136"/>
    </source>
</evidence>
<evidence type="ECO:0000256" key="9">
    <source>
        <dbReference type="ARBA" id="ARBA00022989"/>
    </source>
</evidence>
<evidence type="ECO:0000256" key="3">
    <source>
        <dbReference type="ARBA" id="ARBA00022448"/>
    </source>
</evidence>
<dbReference type="SUPFAM" id="SSF52540">
    <property type="entry name" value="P-loop containing nucleoside triphosphate hydrolases"/>
    <property type="match status" value="1"/>
</dbReference>
<evidence type="ECO:0000256" key="5">
    <source>
        <dbReference type="ARBA" id="ARBA00022729"/>
    </source>
</evidence>
<feature type="transmembrane region" description="Helical" evidence="12">
    <location>
        <begin position="801"/>
        <end position="823"/>
    </location>
</feature>
<name>A0A9P8QCS6_WICPI</name>
<gene>
    <name evidence="15" type="ORF">WICPIJ_001967</name>
</gene>
<evidence type="ECO:0000256" key="4">
    <source>
        <dbReference type="ARBA" id="ARBA00022692"/>
    </source>
</evidence>
<comment type="similarity">
    <text evidence="2">Belongs to the ABC transporter superfamily. ABCG family. Eye pigment precursor importer (TC 3.A.1.204) subfamily.</text>
</comment>
<dbReference type="PANTHER" id="PTHR48041:SF2">
    <property type="entry name" value="ATP-DEPENDENT PERMEASE-RELATED"/>
    <property type="match status" value="1"/>
</dbReference>
<evidence type="ECO:0000256" key="12">
    <source>
        <dbReference type="SAM" id="Phobius"/>
    </source>
</evidence>
<evidence type="ECO:0000256" key="13">
    <source>
        <dbReference type="SAM" id="SignalP"/>
    </source>
</evidence>
<dbReference type="PROSITE" id="PS00211">
    <property type="entry name" value="ABC_TRANSPORTER_1"/>
    <property type="match status" value="1"/>
</dbReference>
<keyword evidence="3" id="KW-0813">Transport</keyword>
<keyword evidence="6" id="KW-0547">Nucleotide-binding</keyword>
<feature type="transmembrane region" description="Helical" evidence="12">
    <location>
        <begin position="852"/>
        <end position="872"/>
    </location>
</feature>
<dbReference type="InterPro" id="IPR027417">
    <property type="entry name" value="P-loop_NTPase"/>
</dbReference>
<dbReference type="CDD" id="cd00055">
    <property type="entry name" value="EGF_Lam"/>
    <property type="match status" value="1"/>
</dbReference>
<accession>A0A9P8QCS6</accession>